<comment type="similarity">
    <text evidence="1">Belongs to the phosphatidylethanolamine-binding protein family.</text>
</comment>
<dbReference type="CDD" id="cd00866">
    <property type="entry name" value="PEBP_euk"/>
    <property type="match status" value="1"/>
</dbReference>
<sequence>MTDGIELCVRSHVPKGSKERDRFRYACEDVGEKRKKLSGMELRSAAVSDRPTVEIGGDDYRVAYTLVMVDPDAPNPSNPTLREYLHWMVTDIPASTDNTYGRELVCYEPPSPATGIHRMVLMLFRQLGRETVFAPSRRHNFNTRGFARRYNLGAPVAAMYFNCQRQSGSGGPRFTGAYTSRRRAAG</sequence>
<dbReference type="InterPro" id="IPR035810">
    <property type="entry name" value="PEBP_euk"/>
</dbReference>
<protein>
    <submittedName>
        <fullName evidence="2">Protein FLOWERING</fullName>
    </submittedName>
</protein>
<evidence type="ECO:0000313" key="3">
    <source>
        <dbReference type="Proteomes" id="UP000275267"/>
    </source>
</evidence>
<proteinExistence type="inferred from homology"/>
<dbReference type="SUPFAM" id="SSF49777">
    <property type="entry name" value="PEBP-like"/>
    <property type="match status" value="1"/>
</dbReference>
<dbReference type="EMBL" id="PQIB02000015">
    <property type="protein sequence ID" value="RLM66651.1"/>
    <property type="molecule type" value="Genomic_DNA"/>
</dbReference>
<dbReference type="Gene3D" id="3.90.280.10">
    <property type="entry name" value="PEBP-like"/>
    <property type="match status" value="1"/>
</dbReference>
<name>A0A3L6Q0U9_PANMI</name>
<organism evidence="2 3">
    <name type="scientific">Panicum miliaceum</name>
    <name type="common">Proso millet</name>
    <name type="synonym">Broomcorn millet</name>
    <dbReference type="NCBI Taxonomy" id="4540"/>
    <lineage>
        <taxon>Eukaryota</taxon>
        <taxon>Viridiplantae</taxon>
        <taxon>Streptophyta</taxon>
        <taxon>Embryophyta</taxon>
        <taxon>Tracheophyta</taxon>
        <taxon>Spermatophyta</taxon>
        <taxon>Magnoliopsida</taxon>
        <taxon>Liliopsida</taxon>
        <taxon>Poales</taxon>
        <taxon>Poaceae</taxon>
        <taxon>PACMAD clade</taxon>
        <taxon>Panicoideae</taxon>
        <taxon>Panicodae</taxon>
        <taxon>Paniceae</taxon>
        <taxon>Panicinae</taxon>
        <taxon>Panicum</taxon>
        <taxon>Panicum sect. Panicum</taxon>
    </lineage>
</organism>
<dbReference type="STRING" id="4540.A0A3L6Q0U9"/>
<keyword evidence="3" id="KW-1185">Reference proteome</keyword>
<dbReference type="Proteomes" id="UP000275267">
    <property type="component" value="Unassembled WGS sequence"/>
</dbReference>
<dbReference type="PANTHER" id="PTHR11362:SF31">
    <property type="entry name" value="OS02G0232300 PROTEIN"/>
    <property type="match status" value="1"/>
</dbReference>
<evidence type="ECO:0000256" key="1">
    <source>
        <dbReference type="ARBA" id="ARBA00007091"/>
    </source>
</evidence>
<dbReference type="Pfam" id="PF01161">
    <property type="entry name" value="PBP"/>
    <property type="match status" value="1"/>
</dbReference>
<gene>
    <name evidence="2" type="ORF">C2845_PM16G04930</name>
</gene>
<dbReference type="InterPro" id="IPR008914">
    <property type="entry name" value="PEBP"/>
</dbReference>
<evidence type="ECO:0000313" key="2">
    <source>
        <dbReference type="EMBL" id="RLM66651.1"/>
    </source>
</evidence>
<dbReference type="OrthoDB" id="2506647at2759"/>
<dbReference type="PANTHER" id="PTHR11362">
    <property type="entry name" value="PHOSPHATIDYLETHANOLAMINE-BINDING PROTEIN"/>
    <property type="match status" value="1"/>
</dbReference>
<dbReference type="InterPro" id="IPR036610">
    <property type="entry name" value="PEBP-like_sf"/>
</dbReference>
<dbReference type="InterPro" id="IPR001858">
    <property type="entry name" value="Phosphatidylethanolamine-bd_CS"/>
</dbReference>
<comment type="caution">
    <text evidence="2">The sequence shown here is derived from an EMBL/GenBank/DDBJ whole genome shotgun (WGS) entry which is preliminary data.</text>
</comment>
<accession>A0A3L6Q0U9</accession>
<dbReference type="AlphaFoldDB" id="A0A3L6Q0U9"/>
<dbReference type="PROSITE" id="PS01220">
    <property type="entry name" value="PBP"/>
    <property type="match status" value="1"/>
</dbReference>
<reference evidence="3" key="1">
    <citation type="journal article" date="2019" name="Nat. Commun.">
        <title>The genome of broomcorn millet.</title>
        <authorList>
            <person name="Zou C."/>
            <person name="Miki D."/>
            <person name="Li D."/>
            <person name="Tang Q."/>
            <person name="Xiao L."/>
            <person name="Rajput S."/>
            <person name="Deng P."/>
            <person name="Jia W."/>
            <person name="Huang R."/>
            <person name="Zhang M."/>
            <person name="Sun Y."/>
            <person name="Hu J."/>
            <person name="Fu X."/>
            <person name="Schnable P.S."/>
            <person name="Li F."/>
            <person name="Zhang H."/>
            <person name="Feng B."/>
            <person name="Zhu X."/>
            <person name="Liu R."/>
            <person name="Schnable J.C."/>
            <person name="Zhu J.-K."/>
            <person name="Zhang H."/>
        </authorList>
    </citation>
    <scope>NUCLEOTIDE SEQUENCE [LARGE SCALE GENOMIC DNA]</scope>
</reference>